<dbReference type="RefSeq" id="WP_116236821.1">
    <property type="nucleotide sequence ID" value="NZ_QRDP01000004.1"/>
</dbReference>
<dbReference type="EMBL" id="QRDP01000004">
    <property type="protein sequence ID" value="RED17568.1"/>
    <property type="molecule type" value="Genomic_DNA"/>
</dbReference>
<comment type="caution">
    <text evidence="2">The sequence shown here is derived from an EMBL/GenBank/DDBJ whole genome shotgun (WGS) entry which is preliminary data.</text>
</comment>
<accession>A0A3D9FIU6</accession>
<keyword evidence="3" id="KW-1185">Reference proteome</keyword>
<evidence type="ECO:0000313" key="2">
    <source>
        <dbReference type="EMBL" id="RED17568.1"/>
    </source>
</evidence>
<name>A0A3D9FIU6_9SPHN</name>
<proteinExistence type="predicted"/>
<evidence type="ECO:0000256" key="1">
    <source>
        <dbReference type="SAM" id="Phobius"/>
    </source>
</evidence>
<keyword evidence="1" id="KW-1133">Transmembrane helix</keyword>
<reference evidence="2 3" key="1">
    <citation type="submission" date="2018-07" db="EMBL/GenBank/DDBJ databases">
        <title>Genomic Encyclopedia of Type Strains, Phase IV (KMG-IV): sequencing the most valuable type-strain genomes for metagenomic binning, comparative biology and taxonomic classification.</title>
        <authorList>
            <person name="Goeker M."/>
        </authorList>
    </citation>
    <scope>NUCLEOTIDE SEQUENCE [LARGE SCALE GENOMIC DNA]</scope>
    <source>
        <strain evidence="2 3">DSM 26725</strain>
    </source>
</reference>
<dbReference type="AlphaFoldDB" id="A0A3D9FIU6"/>
<evidence type="ECO:0000313" key="3">
    <source>
        <dbReference type="Proteomes" id="UP000256310"/>
    </source>
</evidence>
<dbReference type="Proteomes" id="UP000256310">
    <property type="component" value="Unassembled WGS sequence"/>
</dbReference>
<sequence>MAWPAWIISALAHPQVRRAGIEAATKAGTMLADRLAKRKSDTENEIPPPLDEASDAELLRQAMASLPTKQELAEAIAELDAQGEARARRLRGTIILIAIGQFIALAIVMAILR</sequence>
<feature type="transmembrane region" description="Helical" evidence="1">
    <location>
        <begin position="94"/>
        <end position="112"/>
    </location>
</feature>
<gene>
    <name evidence="2" type="ORF">DFR46_2618</name>
</gene>
<organism evidence="2 3">
    <name type="scientific">Parasphingopyxis lamellibrachiae</name>
    <dbReference type="NCBI Taxonomy" id="680125"/>
    <lineage>
        <taxon>Bacteria</taxon>
        <taxon>Pseudomonadati</taxon>
        <taxon>Pseudomonadota</taxon>
        <taxon>Alphaproteobacteria</taxon>
        <taxon>Sphingomonadales</taxon>
        <taxon>Sphingomonadaceae</taxon>
        <taxon>Parasphingopyxis</taxon>
    </lineage>
</organism>
<protein>
    <submittedName>
        <fullName evidence="2">Uncharacterized protein</fullName>
    </submittedName>
</protein>
<keyword evidence="1" id="KW-0472">Membrane</keyword>
<keyword evidence="1" id="KW-0812">Transmembrane</keyword>